<dbReference type="AlphaFoldDB" id="A0A3P6SXX4"/>
<gene>
    <name evidence="3" type="ORF">NLS_LOCUS4787</name>
</gene>
<reference evidence="3 4" key="1">
    <citation type="submission" date="2018-08" db="EMBL/GenBank/DDBJ databases">
        <authorList>
            <person name="Laetsch R D."/>
            <person name="Stevens L."/>
            <person name="Kumar S."/>
            <person name="Blaxter L. M."/>
        </authorList>
    </citation>
    <scope>NUCLEOTIDE SEQUENCE [LARGE SCALE GENOMIC DNA]</scope>
</reference>
<feature type="region of interest" description="Disordered" evidence="2">
    <location>
        <begin position="1"/>
        <end position="194"/>
    </location>
</feature>
<proteinExistence type="predicted"/>
<organism evidence="3 4">
    <name type="scientific">Litomosoides sigmodontis</name>
    <name type="common">Filarial nematode worm</name>
    <dbReference type="NCBI Taxonomy" id="42156"/>
    <lineage>
        <taxon>Eukaryota</taxon>
        <taxon>Metazoa</taxon>
        <taxon>Ecdysozoa</taxon>
        <taxon>Nematoda</taxon>
        <taxon>Chromadorea</taxon>
        <taxon>Rhabditida</taxon>
        <taxon>Spirurina</taxon>
        <taxon>Spiruromorpha</taxon>
        <taxon>Filarioidea</taxon>
        <taxon>Onchocercidae</taxon>
        <taxon>Litomosoides</taxon>
    </lineage>
</organism>
<dbReference type="OrthoDB" id="5983381at2759"/>
<feature type="compositionally biased region" description="Low complexity" evidence="2">
    <location>
        <begin position="55"/>
        <end position="65"/>
    </location>
</feature>
<feature type="compositionally biased region" description="Low complexity" evidence="2">
    <location>
        <begin position="17"/>
        <end position="28"/>
    </location>
</feature>
<accession>A0A3P6SXX4</accession>
<keyword evidence="1" id="KW-0677">Repeat</keyword>
<keyword evidence="4" id="KW-1185">Reference proteome</keyword>
<dbReference type="PANTHER" id="PTHR24637:SF421">
    <property type="entry name" value="CUTICLE COLLAGEN DPY-2"/>
    <property type="match status" value="1"/>
</dbReference>
<dbReference type="PANTHER" id="PTHR24637">
    <property type="entry name" value="COLLAGEN"/>
    <property type="match status" value="1"/>
</dbReference>
<evidence type="ECO:0000313" key="3">
    <source>
        <dbReference type="EMBL" id="VDK80126.1"/>
    </source>
</evidence>
<feature type="compositionally biased region" description="Polar residues" evidence="2">
    <location>
        <begin position="123"/>
        <end position="132"/>
    </location>
</feature>
<dbReference type="OMA" id="ANNEQAY"/>
<evidence type="ECO:0000256" key="1">
    <source>
        <dbReference type="ARBA" id="ARBA00022737"/>
    </source>
</evidence>
<feature type="region of interest" description="Disordered" evidence="2">
    <location>
        <begin position="214"/>
        <end position="233"/>
    </location>
</feature>
<evidence type="ECO:0000256" key="2">
    <source>
        <dbReference type="SAM" id="MobiDB-lite"/>
    </source>
</evidence>
<feature type="compositionally biased region" description="Gly residues" evidence="2">
    <location>
        <begin position="81"/>
        <end position="90"/>
    </location>
</feature>
<sequence length="233" mass="24053">MPGNDGPPGRKGPPGSPGIQGPPGKFGPKGPPGDPGRILNGAAPGPRGPPGPMGPRGRVGSPGRSGNIGAPGTPGIRGAQGERGGNGTTGPRGPPGPPGPQGNKGTCDHCAAGQAPSFENPVEYSTVSSSKSPELPTTGYADVNVERHYSNEPRQGTSGRPLGYQISANNEQAYNERESGLYNERSSSGGKLELYDPYDTKRIENYDITKVYDLKNDGSHPVSSPIRKNGYYP</sequence>
<evidence type="ECO:0008006" key="5">
    <source>
        <dbReference type="Google" id="ProtNLM"/>
    </source>
</evidence>
<name>A0A3P6SXX4_LITSI</name>
<dbReference type="Proteomes" id="UP000277928">
    <property type="component" value="Unassembled WGS sequence"/>
</dbReference>
<dbReference type="EMBL" id="UYRX01000323">
    <property type="protein sequence ID" value="VDK80126.1"/>
    <property type="molecule type" value="Genomic_DNA"/>
</dbReference>
<evidence type="ECO:0000313" key="4">
    <source>
        <dbReference type="Proteomes" id="UP000277928"/>
    </source>
</evidence>
<dbReference type="STRING" id="42156.A0A3P6SXX4"/>
<protein>
    <recommendedName>
        <fullName evidence="5">Nematode cuticle collagen N-terminal domain-containing protein</fullName>
    </recommendedName>
</protein>